<comment type="caution">
    <text evidence="3">The sequence shown here is derived from an EMBL/GenBank/DDBJ whole genome shotgun (WGS) entry which is preliminary data.</text>
</comment>
<evidence type="ECO:0000313" key="3">
    <source>
        <dbReference type="EMBL" id="KAJ5090095.1"/>
    </source>
</evidence>
<feature type="transmembrane region" description="Helical" evidence="1">
    <location>
        <begin position="58"/>
        <end position="78"/>
    </location>
</feature>
<dbReference type="OrthoDB" id="2560628at2759"/>
<dbReference type="GeneID" id="81360250"/>
<dbReference type="AlphaFoldDB" id="A0A9W9EYD2"/>
<keyword evidence="1" id="KW-0812">Transmembrane</keyword>
<gene>
    <name evidence="3" type="ORF">N7532_008779</name>
</gene>
<keyword evidence="1" id="KW-0472">Membrane</keyword>
<sequence length="106" mass="11566">MAGVPGKSKGCHVCRKREIKVLQATAVATPSVLVRISYLSLSVFHSDGGKWNTLTGDIGPFVVIFIVMEYVVGLLYVSTGDRLPETRRIKTDPAEYGELRTRASSP</sequence>
<dbReference type="EMBL" id="JAPQKI010000009">
    <property type="protein sequence ID" value="KAJ5090095.1"/>
    <property type="molecule type" value="Genomic_DNA"/>
</dbReference>
<accession>A0A9W9EYD2</accession>
<name>A0A9W9EYD2_9EURO</name>
<protein>
    <recommendedName>
        <fullName evidence="2">DUF7702 domain-containing protein</fullName>
    </recommendedName>
</protein>
<dbReference type="Proteomes" id="UP001149074">
    <property type="component" value="Unassembled WGS sequence"/>
</dbReference>
<dbReference type="InterPro" id="IPR056119">
    <property type="entry name" value="DUF7702"/>
</dbReference>
<organism evidence="3 4">
    <name type="scientific">Penicillium argentinense</name>
    <dbReference type="NCBI Taxonomy" id="1131581"/>
    <lineage>
        <taxon>Eukaryota</taxon>
        <taxon>Fungi</taxon>
        <taxon>Dikarya</taxon>
        <taxon>Ascomycota</taxon>
        <taxon>Pezizomycotina</taxon>
        <taxon>Eurotiomycetes</taxon>
        <taxon>Eurotiomycetidae</taxon>
        <taxon>Eurotiales</taxon>
        <taxon>Aspergillaceae</taxon>
        <taxon>Penicillium</taxon>
    </lineage>
</organism>
<evidence type="ECO:0000256" key="1">
    <source>
        <dbReference type="SAM" id="Phobius"/>
    </source>
</evidence>
<dbReference type="RefSeq" id="XP_056472077.1">
    <property type="nucleotide sequence ID" value="XM_056621271.1"/>
</dbReference>
<evidence type="ECO:0000259" key="2">
    <source>
        <dbReference type="Pfam" id="PF24800"/>
    </source>
</evidence>
<evidence type="ECO:0000313" key="4">
    <source>
        <dbReference type="Proteomes" id="UP001149074"/>
    </source>
</evidence>
<reference evidence="3" key="1">
    <citation type="submission" date="2022-11" db="EMBL/GenBank/DDBJ databases">
        <authorList>
            <person name="Petersen C."/>
        </authorList>
    </citation>
    <scope>NUCLEOTIDE SEQUENCE</scope>
    <source>
        <strain evidence="3">IBT 30761</strain>
    </source>
</reference>
<dbReference type="Pfam" id="PF24800">
    <property type="entry name" value="DUF7702"/>
    <property type="match status" value="1"/>
</dbReference>
<keyword evidence="4" id="KW-1185">Reference proteome</keyword>
<proteinExistence type="predicted"/>
<feature type="transmembrane region" description="Helical" evidence="1">
    <location>
        <begin position="21"/>
        <end position="38"/>
    </location>
</feature>
<feature type="domain" description="DUF7702" evidence="2">
    <location>
        <begin position="12"/>
        <end position="81"/>
    </location>
</feature>
<reference evidence="3" key="2">
    <citation type="journal article" date="2023" name="IMA Fungus">
        <title>Comparative genomic study of the Penicillium genus elucidates a diverse pangenome and 15 lateral gene transfer events.</title>
        <authorList>
            <person name="Petersen C."/>
            <person name="Sorensen T."/>
            <person name="Nielsen M.R."/>
            <person name="Sondergaard T.E."/>
            <person name="Sorensen J.L."/>
            <person name="Fitzpatrick D.A."/>
            <person name="Frisvad J.C."/>
            <person name="Nielsen K.L."/>
        </authorList>
    </citation>
    <scope>NUCLEOTIDE SEQUENCE</scope>
    <source>
        <strain evidence="3">IBT 30761</strain>
    </source>
</reference>
<keyword evidence="1" id="KW-1133">Transmembrane helix</keyword>